<sequence length="437" mass="48052">MIRPTPRAVLLFGATVPVAIGLMIHDQTLWPIALDLGLFVLALIGLDALLCARPSRLSLTVDAPPRLYIGSEGQLSVSAAIEGASRAVSIQVLPEQSGDTAPPEPARLDVPPGAVGSVTLRVRPLRRGRITIEALWLRWRGPLGLAGRSQRRPQALTIDVVPDIRGIASAAVQFFSRDAIDGIKVQRQKGEGTEFEALRDHVQGLDNRFIDWKHSAKHLKLLSKEFRIERNHQIVLAFDTGYLMAEPIDGLPRLDHAIHAGLLLGWVALRSGDHVGSFGFDSRIRQYLQPSPGRNAFARLQNASGQLGYRAEETNFTLGLAELNSRLKRRALVVLFTEFIDTTTAGLLLESLQRMANRHAVIFVTLRDPLLADIVDAEPAGFRPVAEAVVARDLQRERAVVLERLARMGVHCLEIPPRGLAVGLVNRYLTIKQRGLL</sequence>
<name>A0ABY0P3G0_9HYPH</name>
<protein>
    <submittedName>
        <fullName evidence="3">Uncharacterized conserved protein, DUF58 family, contains vWF domain</fullName>
    </submittedName>
</protein>
<dbReference type="SUPFAM" id="SSF53300">
    <property type="entry name" value="vWA-like"/>
    <property type="match status" value="1"/>
</dbReference>
<organism evidence="3 4">
    <name type="scientific">Bosea robiniae</name>
    <dbReference type="NCBI Taxonomy" id="1036780"/>
    <lineage>
        <taxon>Bacteria</taxon>
        <taxon>Pseudomonadati</taxon>
        <taxon>Pseudomonadota</taxon>
        <taxon>Alphaproteobacteria</taxon>
        <taxon>Hyphomicrobiales</taxon>
        <taxon>Boseaceae</taxon>
        <taxon>Bosea</taxon>
    </lineage>
</organism>
<dbReference type="RefSeq" id="WP_091858991.1">
    <property type="nucleotide sequence ID" value="NZ_FNBZ01000006.1"/>
</dbReference>
<dbReference type="EMBL" id="FNBZ01000006">
    <property type="protein sequence ID" value="SDG93307.1"/>
    <property type="molecule type" value="Genomic_DNA"/>
</dbReference>
<feature type="transmembrane region" description="Helical" evidence="1">
    <location>
        <begin position="7"/>
        <end position="24"/>
    </location>
</feature>
<comment type="caution">
    <text evidence="3">The sequence shown here is derived from an EMBL/GenBank/DDBJ whole genome shotgun (WGS) entry which is preliminary data.</text>
</comment>
<feature type="transmembrane region" description="Helical" evidence="1">
    <location>
        <begin position="30"/>
        <end position="50"/>
    </location>
</feature>
<feature type="domain" description="DUF58" evidence="2">
    <location>
        <begin position="199"/>
        <end position="370"/>
    </location>
</feature>
<reference evidence="3 4" key="1">
    <citation type="submission" date="2016-10" db="EMBL/GenBank/DDBJ databases">
        <authorList>
            <person name="Varghese N."/>
            <person name="Submissions S."/>
        </authorList>
    </citation>
    <scope>NUCLEOTIDE SEQUENCE [LARGE SCALE GENOMIC DNA]</scope>
    <source>
        <strain evidence="3 4">DSM 26672</strain>
    </source>
</reference>
<evidence type="ECO:0000313" key="3">
    <source>
        <dbReference type="EMBL" id="SDG93307.1"/>
    </source>
</evidence>
<dbReference type="PANTHER" id="PTHR33608:SF3">
    <property type="entry name" value="SLR2013 PROTEIN"/>
    <property type="match status" value="1"/>
</dbReference>
<evidence type="ECO:0000259" key="2">
    <source>
        <dbReference type="Pfam" id="PF01882"/>
    </source>
</evidence>
<evidence type="ECO:0000256" key="1">
    <source>
        <dbReference type="SAM" id="Phobius"/>
    </source>
</evidence>
<gene>
    <name evidence="3" type="ORF">SAMN05421844_10643</name>
</gene>
<dbReference type="PANTHER" id="PTHR33608">
    <property type="entry name" value="BLL2464 PROTEIN"/>
    <property type="match status" value="1"/>
</dbReference>
<keyword evidence="4" id="KW-1185">Reference proteome</keyword>
<evidence type="ECO:0000313" key="4">
    <source>
        <dbReference type="Proteomes" id="UP000199468"/>
    </source>
</evidence>
<dbReference type="InterPro" id="IPR036465">
    <property type="entry name" value="vWFA_dom_sf"/>
</dbReference>
<keyword evidence="1" id="KW-0472">Membrane</keyword>
<dbReference type="Pfam" id="PF01882">
    <property type="entry name" value="DUF58"/>
    <property type="match status" value="1"/>
</dbReference>
<keyword evidence="1" id="KW-0812">Transmembrane</keyword>
<proteinExistence type="predicted"/>
<keyword evidence="1" id="KW-1133">Transmembrane helix</keyword>
<dbReference type="Proteomes" id="UP000199468">
    <property type="component" value="Unassembled WGS sequence"/>
</dbReference>
<dbReference type="InterPro" id="IPR002881">
    <property type="entry name" value="DUF58"/>
</dbReference>
<accession>A0ABY0P3G0</accession>